<keyword evidence="1 2" id="KW-0732">Signal</keyword>
<evidence type="ECO:0000259" key="3">
    <source>
        <dbReference type="Pfam" id="PF02563"/>
    </source>
</evidence>
<gene>
    <name evidence="5" type="ORF">GRF63_01325</name>
</gene>
<sequence>MENNLMIGRMKSASLRSVKWAALAGAALALSACAGNSRSDYVSYDTAGFGRPDAPTMNRLTPDYRIAPLDKLSISVFQVDELSGEYQVDLTGNIAMPLIGSVSAADKTTVEFQEILTAALSEQYLRDPDVTVGVMEATGSSVTVEGSVNRPGIYPTFGEISLIQAIALGGGLDENANAGTVIVFRQIDGQRMAAGFDLTSIRRGQEPDPAIYRGDIIVVDGSQTRQTFRDIIRTVPLLSVFRPF</sequence>
<dbReference type="GO" id="GO:0015159">
    <property type="term" value="F:polysaccharide transmembrane transporter activity"/>
    <property type="evidence" value="ECO:0007669"/>
    <property type="project" value="InterPro"/>
</dbReference>
<protein>
    <submittedName>
        <fullName evidence="5">Polysaccharide export protein</fullName>
    </submittedName>
</protein>
<feature type="signal peptide" evidence="2">
    <location>
        <begin position="1"/>
        <end position="34"/>
    </location>
</feature>
<reference evidence="5 6" key="1">
    <citation type="submission" date="2019-12" db="EMBL/GenBank/DDBJ databases">
        <authorList>
            <person name="Lee S.D."/>
        </authorList>
    </citation>
    <scope>NUCLEOTIDE SEQUENCE [LARGE SCALE GENOMIC DNA]</scope>
    <source>
        <strain evidence="5 6">GH3-10</strain>
    </source>
</reference>
<organism evidence="5 6">
    <name type="scientific">Aurantiacibacter rhizosphaerae</name>
    <dbReference type="NCBI Taxonomy" id="2691582"/>
    <lineage>
        <taxon>Bacteria</taxon>
        <taxon>Pseudomonadati</taxon>
        <taxon>Pseudomonadota</taxon>
        <taxon>Alphaproteobacteria</taxon>
        <taxon>Sphingomonadales</taxon>
        <taxon>Erythrobacteraceae</taxon>
        <taxon>Aurantiacibacter</taxon>
    </lineage>
</organism>
<name>A0A844X9P7_9SPHN</name>
<evidence type="ECO:0000313" key="6">
    <source>
        <dbReference type="Proteomes" id="UP000461409"/>
    </source>
</evidence>
<feature type="chain" id="PRO_5032966838" evidence="2">
    <location>
        <begin position="35"/>
        <end position="244"/>
    </location>
</feature>
<evidence type="ECO:0000256" key="1">
    <source>
        <dbReference type="ARBA" id="ARBA00022729"/>
    </source>
</evidence>
<dbReference type="AlphaFoldDB" id="A0A844X9P7"/>
<dbReference type="Pfam" id="PF10531">
    <property type="entry name" value="SLBB"/>
    <property type="match status" value="1"/>
</dbReference>
<dbReference type="InterPro" id="IPR049712">
    <property type="entry name" value="Poly_export"/>
</dbReference>
<dbReference type="InterPro" id="IPR019554">
    <property type="entry name" value="Soluble_ligand-bd"/>
</dbReference>
<evidence type="ECO:0000259" key="4">
    <source>
        <dbReference type="Pfam" id="PF10531"/>
    </source>
</evidence>
<dbReference type="Pfam" id="PF02563">
    <property type="entry name" value="Poly_export"/>
    <property type="match status" value="1"/>
</dbReference>
<accession>A0A844X9P7</accession>
<dbReference type="InterPro" id="IPR003715">
    <property type="entry name" value="Poly_export_N"/>
</dbReference>
<dbReference type="Gene3D" id="3.30.1950.10">
    <property type="entry name" value="wza like domain"/>
    <property type="match status" value="1"/>
</dbReference>
<dbReference type="EMBL" id="WUBR01000001">
    <property type="protein sequence ID" value="MWV26533.1"/>
    <property type="molecule type" value="Genomic_DNA"/>
</dbReference>
<reference evidence="5 6" key="2">
    <citation type="submission" date="2020-02" db="EMBL/GenBank/DDBJ databases">
        <title>Erythrobacter dongmakensis sp. nov., isolated from a tidal mudflat.</title>
        <authorList>
            <person name="Kim I.S."/>
        </authorList>
    </citation>
    <scope>NUCLEOTIDE SEQUENCE [LARGE SCALE GENOMIC DNA]</scope>
    <source>
        <strain evidence="5 6">GH3-10</strain>
    </source>
</reference>
<comment type="caution">
    <text evidence="5">The sequence shown here is derived from an EMBL/GenBank/DDBJ whole genome shotgun (WGS) entry which is preliminary data.</text>
</comment>
<dbReference type="Gene3D" id="3.10.560.10">
    <property type="entry name" value="Outer membrane lipoprotein wza domain like"/>
    <property type="match status" value="1"/>
</dbReference>
<proteinExistence type="predicted"/>
<dbReference type="Proteomes" id="UP000461409">
    <property type="component" value="Unassembled WGS sequence"/>
</dbReference>
<evidence type="ECO:0000256" key="2">
    <source>
        <dbReference type="SAM" id="SignalP"/>
    </source>
</evidence>
<keyword evidence="6" id="KW-1185">Reference proteome</keyword>
<feature type="domain" description="Soluble ligand binding" evidence="4">
    <location>
        <begin position="142"/>
        <end position="192"/>
    </location>
</feature>
<feature type="domain" description="Polysaccharide export protein N-terminal" evidence="3">
    <location>
        <begin position="61"/>
        <end position="134"/>
    </location>
</feature>
<dbReference type="PANTHER" id="PTHR33619">
    <property type="entry name" value="POLYSACCHARIDE EXPORT PROTEIN GFCE-RELATED"/>
    <property type="match status" value="1"/>
</dbReference>
<dbReference type="PANTHER" id="PTHR33619:SF3">
    <property type="entry name" value="POLYSACCHARIDE EXPORT PROTEIN GFCE-RELATED"/>
    <property type="match status" value="1"/>
</dbReference>
<evidence type="ECO:0000313" key="5">
    <source>
        <dbReference type="EMBL" id="MWV26533.1"/>
    </source>
</evidence>